<gene>
    <name evidence="5" type="ORF">IQ230_10230</name>
</gene>
<proteinExistence type="predicted"/>
<feature type="domain" description="HTH araC/xylS-type" evidence="4">
    <location>
        <begin position="189"/>
        <end position="286"/>
    </location>
</feature>
<reference evidence="5 6" key="1">
    <citation type="submission" date="2020-10" db="EMBL/GenBank/DDBJ databases">
        <authorList>
            <person name="Castelo-Branco R."/>
            <person name="Eusebio N."/>
            <person name="Adriana R."/>
            <person name="Vieira A."/>
            <person name="Brugerolle De Fraissinette N."/>
            <person name="Rezende De Castro R."/>
            <person name="Schneider M.P."/>
            <person name="Vasconcelos V."/>
            <person name="Leao P.N."/>
        </authorList>
    </citation>
    <scope>NUCLEOTIDE SEQUENCE [LARGE SCALE GENOMIC DNA]</scope>
    <source>
        <strain evidence="5 6">LEGE 06123</strain>
    </source>
</reference>
<comment type="caution">
    <text evidence="5">The sequence shown here is derived from an EMBL/GenBank/DDBJ whole genome shotgun (WGS) entry which is preliminary data.</text>
</comment>
<dbReference type="InterPro" id="IPR020449">
    <property type="entry name" value="Tscrpt_reg_AraC-type_HTH"/>
</dbReference>
<dbReference type="InterPro" id="IPR018060">
    <property type="entry name" value="HTH_AraC"/>
</dbReference>
<dbReference type="InterPro" id="IPR018062">
    <property type="entry name" value="HTH_AraC-typ_CS"/>
</dbReference>
<dbReference type="PANTHER" id="PTHR46796:SF6">
    <property type="entry name" value="ARAC SUBFAMILY"/>
    <property type="match status" value="1"/>
</dbReference>
<dbReference type="RefSeq" id="WP_193931894.1">
    <property type="nucleotide sequence ID" value="NZ_CAWPMZ010000043.1"/>
</dbReference>
<evidence type="ECO:0000313" key="5">
    <source>
        <dbReference type="EMBL" id="MBE9190723.1"/>
    </source>
</evidence>
<keyword evidence="1" id="KW-0805">Transcription regulation</keyword>
<sequence length="286" mass="32543">MNQDISAKSHLQIVPRSPILSSLEVSNLLRVEQHYQLANGSSECCLPHYLLSIHLGQPIQLERILDGRQSPAYLTQGDIMLTPPHTHRKLSWNTDAEFLLLRLEPQLLASAGSDVDLERIEITPQLKIRDSLLQQIGLALKTELKSNRLDRLYADSMANALAVHVLRRYSTQKQNIRSYTGGLPNHKLQQAIDYIQAYLAEDISLQAIASELGMSQYYFARLFKQSTGYSPYQYLIKCRIERAQELLTQTQHIANVALQVGFTSQSQFGRHFKRLTGVTPKQFLMK</sequence>
<evidence type="ECO:0000256" key="3">
    <source>
        <dbReference type="ARBA" id="ARBA00023163"/>
    </source>
</evidence>
<dbReference type="EMBL" id="JADEWN010000020">
    <property type="protein sequence ID" value="MBE9190723.1"/>
    <property type="molecule type" value="Genomic_DNA"/>
</dbReference>
<evidence type="ECO:0000259" key="4">
    <source>
        <dbReference type="PROSITE" id="PS01124"/>
    </source>
</evidence>
<accession>A0ABR9URN5</accession>
<dbReference type="InterPro" id="IPR009057">
    <property type="entry name" value="Homeodomain-like_sf"/>
</dbReference>
<evidence type="ECO:0000313" key="6">
    <source>
        <dbReference type="Proteomes" id="UP000651156"/>
    </source>
</evidence>
<organism evidence="5 6">
    <name type="scientific">Gloeocapsopsis crepidinum LEGE 06123</name>
    <dbReference type="NCBI Taxonomy" id="588587"/>
    <lineage>
        <taxon>Bacteria</taxon>
        <taxon>Bacillati</taxon>
        <taxon>Cyanobacteriota</taxon>
        <taxon>Cyanophyceae</taxon>
        <taxon>Oscillatoriophycideae</taxon>
        <taxon>Chroococcales</taxon>
        <taxon>Chroococcaceae</taxon>
        <taxon>Gloeocapsopsis</taxon>
    </lineage>
</organism>
<name>A0ABR9URN5_9CHRO</name>
<dbReference type="PROSITE" id="PS01124">
    <property type="entry name" value="HTH_ARAC_FAMILY_2"/>
    <property type="match status" value="1"/>
</dbReference>
<dbReference type="SUPFAM" id="SSF46689">
    <property type="entry name" value="Homeodomain-like"/>
    <property type="match status" value="2"/>
</dbReference>
<evidence type="ECO:0000256" key="1">
    <source>
        <dbReference type="ARBA" id="ARBA00023015"/>
    </source>
</evidence>
<dbReference type="PANTHER" id="PTHR46796">
    <property type="entry name" value="HTH-TYPE TRANSCRIPTIONAL ACTIVATOR RHAS-RELATED"/>
    <property type="match status" value="1"/>
</dbReference>
<dbReference type="PROSITE" id="PS00041">
    <property type="entry name" value="HTH_ARAC_FAMILY_1"/>
    <property type="match status" value="1"/>
</dbReference>
<dbReference type="InterPro" id="IPR050204">
    <property type="entry name" value="AraC_XylS_family_regulators"/>
</dbReference>
<keyword evidence="2" id="KW-0238">DNA-binding</keyword>
<protein>
    <submittedName>
        <fullName evidence="5">Helix-turn-helix transcriptional regulator</fullName>
    </submittedName>
</protein>
<dbReference type="Pfam" id="PF12833">
    <property type="entry name" value="HTH_18"/>
    <property type="match status" value="1"/>
</dbReference>
<evidence type="ECO:0000256" key="2">
    <source>
        <dbReference type="ARBA" id="ARBA00023125"/>
    </source>
</evidence>
<dbReference type="PRINTS" id="PR00032">
    <property type="entry name" value="HTHARAC"/>
</dbReference>
<dbReference type="SMART" id="SM00342">
    <property type="entry name" value="HTH_ARAC"/>
    <property type="match status" value="1"/>
</dbReference>
<dbReference type="Gene3D" id="1.10.10.60">
    <property type="entry name" value="Homeodomain-like"/>
    <property type="match status" value="2"/>
</dbReference>
<keyword evidence="3" id="KW-0804">Transcription</keyword>
<keyword evidence="6" id="KW-1185">Reference proteome</keyword>
<dbReference type="Proteomes" id="UP000651156">
    <property type="component" value="Unassembled WGS sequence"/>
</dbReference>